<gene>
    <name evidence="3" type="ORF">F2P47_08240</name>
</gene>
<feature type="transmembrane region" description="Helical" evidence="1">
    <location>
        <begin position="81"/>
        <end position="101"/>
    </location>
</feature>
<feature type="domain" description="Chlorhexidine efflux transporter" evidence="2">
    <location>
        <begin position="75"/>
        <end position="137"/>
    </location>
</feature>
<name>A0A6N6VI75_9HYPH</name>
<organism evidence="3 4">
    <name type="scientific">Parvibaculum sedimenti</name>
    <dbReference type="NCBI Taxonomy" id="2608632"/>
    <lineage>
        <taxon>Bacteria</taxon>
        <taxon>Pseudomonadati</taxon>
        <taxon>Pseudomonadota</taxon>
        <taxon>Alphaproteobacteria</taxon>
        <taxon>Hyphomicrobiales</taxon>
        <taxon>Parvibaculaceae</taxon>
        <taxon>Parvibaculum</taxon>
    </lineage>
</organism>
<feature type="transmembrane region" description="Helical" evidence="1">
    <location>
        <begin position="107"/>
        <end position="132"/>
    </location>
</feature>
<keyword evidence="1" id="KW-0472">Membrane</keyword>
<feature type="transmembrane region" description="Helical" evidence="1">
    <location>
        <begin position="39"/>
        <end position="60"/>
    </location>
</feature>
<feature type="transmembrane region" description="Helical" evidence="1">
    <location>
        <begin position="12"/>
        <end position="33"/>
    </location>
</feature>
<evidence type="ECO:0000313" key="3">
    <source>
        <dbReference type="EMBL" id="KAB7740509.1"/>
    </source>
</evidence>
<keyword evidence="4" id="KW-1185">Reference proteome</keyword>
<dbReference type="Proteomes" id="UP000468901">
    <property type="component" value="Unassembled WGS sequence"/>
</dbReference>
<feature type="domain" description="Chlorhexidine efflux transporter" evidence="2">
    <location>
        <begin position="3"/>
        <end position="64"/>
    </location>
</feature>
<keyword evidence="1" id="KW-0812">Transmembrane</keyword>
<dbReference type="InterPro" id="IPR007896">
    <property type="entry name" value="BTP_bacteria"/>
</dbReference>
<dbReference type="AlphaFoldDB" id="A0A6N6VI75"/>
<dbReference type="EMBL" id="WESC01000006">
    <property type="protein sequence ID" value="KAB7740509.1"/>
    <property type="molecule type" value="Genomic_DNA"/>
</dbReference>
<comment type="caution">
    <text evidence="3">The sequence shown here is derived from an EMBL/GenBank/DDBJ whole genome shotgun (WGS) entry which is preliminary data.</text>
</comment>
<protein>
    <submittedName>
        <fullName evidence="3">PACE efflux transporter</fullName>
    </submittedName>
</protein>
<reference evidence="3 4" key="1">
    <citation type="submission" date="2019-09" db="EMBL/GenBank/DDBJ databases">
        <title>Parvibaculum sedimenti sp. nov., isolated from sediment.</title>
        <authorList>
            <person name="Wang Y."/>
        </authorList>
    </citation>
    <scope>NUCLEOTIDE SEQUENCE [LARGE SCALE GENOMIC DNA]</scope>
    <source>
        <strain evidence="3 4">HXT-9</strain>
    </source>
</reference>
<sequence length="144" mass="16460">MLRSTKERFFQAALYEVIGLAILTPAYSFALGLPLDNSFVTMAWISAVVVVWSAIYNTIFDRLLLKWTGLAAHQKTLVLRLLHASLYETTITIFAVPIIAYMSGKGWLVAFLADLAFTAVYFVYTYVFYLVYDWARPVRRRETA</sequence>
<evidence type="ECO:0000313" key="4">
    <source>
        <dbReference type="Proteomes" id="UP000468901"/>
    </source>
</evidence>
<proteinExistence type="predicted"/>
<evidence type="ECO:0000256" key="1">
    <source>
        <dbReference type="SAM" id="Phobius"/>
    </source>
</evidence>
<accession>A0A6N6VI75</accession>
<dbReference type="RefSeq" id="WP_152215873.1">
    <property type="nucleotide sequence ID" value="NZ_JBAQYD010000057.1"/>
</dbReference>
<dbReference type="NCBIfam" id="NF033664">
    <property type="entry name" value="PACE_transport"/>
    <property type="match status" value="1"/>
</dbReference>
<evidence type="ECO:0000259" key="2">
    <source>
        <dbReference type="Pfam" id="PF05232"/>
    </source>
</evidence>
<keyword evidence="1" id="KW-1133">Transmembrane helix</keyword>
<dbReference type="Pfam" id="PF05232">
    <property type="entry name" value="BTP"/>
    <property type="match status" value="2"/>
</dbReference>
<dbReference type="InterPro" id="IPR058208">
    <property type="entry name" value="PACE"/>
</dbReference>